<comment type="caution">
    <text evidence="2">The sequence shown here is derived from an EMBL/GenBank/DDBJ whole genome shotgun (WGS) entry which is preliminary data.</text>
</comment>
<dbReference type="EMBL" id="JAGKQM010000019">
    <property type="protein sequence ID" value="KAH0859105.1"/>
    <property type="molecule type" value="Genomic_DNA"/>
</dbReference>
<organism evidence="2 3">
    <name type="scientific">Brassica napus</name>
    <name type="common">Rape</name>
    <dbReference type="NCBI Taxonomy" id="3708"/>
    <lineage>
        <taxon>Eukaryota</taxon>
        <taxon>Viridiplantae</taxon>
        <taxon>Streptophyta</taxon>
        <taxon>Embryophyta</taxon>
        <taxon>Tracheophyta</taxon>
        <taxon>Spermatophyta</taxon>
        <taxon>Magnoliopsida</taxon>
        <taxon>eudicotyledons</taxon>
        <taxon>Gunneridae</taxon>
        <taxon>Pentapetalae</taxon>
        <taxon>rosids</taxon>
        <taxon>malvids</taxon>
        <taxon>Brassicales</taxon>
        <taxon>Brassicaceae</taxon>
        <taxon>Brassiceae</taxon>
        <taxon>Brassica</taxon>
    </lineage>
</organism>
<dbReference type="InterPro" id="IPR008896">
    <property type="entry name" value="TIC214"/>
</dbReference>
<proteinExistence type="predicted"/>
<gene>
    <name evidence="2" type="ORF">HID58_087366</name>
</gene>
<sequence>MSELEELEAETVENIPAEPGIRSRKAKHVVVFTDLKEPHNEIYTNLKDNQNSDQTDEMALIRYSQQSDFRREIIKGFMRSQRRKTFGGWKLTYLLVLLYQTKAFFY</sequence>
<accession>A0ABQ7XT37</accession>
<reference evidence="2 3" key="1">
    <citation type="submission" date="2021-05" db="EMBL/GenBank/DDBJ databases">
        <title>Genome Assembly of Synthetic Allotetraploid Brassica napus Reveals Homoeologous Exchanges between Subgenomes.</title>
        <authorList>
            <person name="Davis J.T."/>
        </authorList>
    </citation>
    <scope>NUCLEOTIDE SEQUENCE [LARGE SCALE GENOMIC DNA]</scope>
    <source>
        <strain evidence="3">cv. Da-Ae</strain>
        <tissue evidence="2">Seedling</tissue>
    </source>
</reference>
<dbReference type="Pfam" id="PF05758">
    <property type="entry name" value="Ycf1"/>
    <property type="match status" value="1"/>
</dbReference>
<keyword evidence="3" id="KW-1185">Reference proteome</keyword>
<comment type="subcellular location">
    <subcellularLocation>
        <location evidence="1">Membrane</location>
        <topology evidence="1">Multi-pass membrane protein</topology>
    </subcellularLocation>
</comment>
<protein>
    <submittedName>
        <fullName evidence="2">Uncharacterized protein</fullName>
    </submittedName>
</protein>
<evidence type="ECO:0000313" key="3">
    <source>
        <dbReference type="Proteomes" id="UP000824890"/>
    </source>
</evidence>
<evidence type="ECO:0000313" key="2">
    <source>
        <dbReference type="EMBL" id="KAH0859105.1"/>
    </source>
</evidence>
<evidence type="ECO:0000256" key="1">
    <source>
        <dbReference type="ARBA" id="ARBA00004141"/>
    </source>
</evidence>
<name>A0ABQ7XT37_BRANA</name>
<dbReference type="Proteomes" id="UP000824890">
    <property type="component" value="Unassembled WGS sequence"/>
</dbReference>